<dbReference type="Pfam" id="PF00700">
    <property type="entry name" value="Flagellin_C"/>
    <property type="match status" value="1"/>
</dbReference>
<dbReference type="InterPro" id="IPR001492">
    <property type="entry name" value="Flagellin"/>
</dbReference>
<keyword evidence="8" id="KW-0969">Cilium</keyword>
<comment type="similarity">
    <text evidence="2 5">Belongs to the bacterial flagellin family.</text>
</comment>
<proteinExistence type="inferred from homology"/>
<dbReference type="Gene3D" id="1.20.1330.10">
    <property type="entry name" value="f41 fragment of flagellin, N-terminal domain"/>
    <property type="match status" value="1"/>
</dbReference>
<dbReference type="InterPro" id="IPR042187">
    <property type="entry name" value="Flagellin_C_sub2"/>
</dbReference>
<dbReference type="Proteomes" id="UP000014570">
    <property type="component" value="Unassembled WGS sequence"/>
</dbReference>
<keyword evidence="4 5" id="KW-0975">Bacterial flagellum</keyword>
<gene>
    <name evidence="8" type="primary">flaB2_1</name>
    <name evidence="8" type="ORF">LEP1GSC103_1802</name>
</gene>
<evidence type="ECO:0000259" key="6">
    <source>
        <dbReference type="Pfam" id="PF00669"/>
    </source>
</evidence>
<evidence type="ECO:0000256" key="5">
    <source>
        <dbReference type="RuleBase" id="RU362073"/>
    </source>
</evidence>
<comment type="subcellular location">
    <subcellularLocation>
        <location evidence="5">Periplasmic flagellum</location>
    </subcellularLocation>
    <subcellularLocation>
        <location evidence="5">Periplasm</location>
    </subcellularLocation>
</comment>
<feature type="domain" description="Flagellin N-terminal" evidence="6">
    <location>
        <begin position="31"/>
        <end position="167"/>
    </location>
</feature>
<dbReference type="SUPFAM" id="SSF64518">
    <property type="entry name" value="Phase 1 flagellin"/>
    <property type="match status" value="1"/>
</dbReference>
<evidence type="ECO:0000256" key="3">
    <source>
        <dbReference type="ARBA" id="ARBA00022764"/>
    </source>
</evidence>
<dbReference type="InterPro" id="IPR046358">
    <property type="entry name" value="Flagellin_C"/>
</dbReference>
<keyword evidence="3 5" id="KW-0574">Periplasm</keyword>
<evidence type="ECO:0000313" key="8">
    <source>
        <dbReference type="EMBL" id="EPG57243.1"/>
    </source>
</evidence>
<dbReference type="PANTHER" id="PTHR42792:SF2">
    <property type="entry name" value="FLAGELLIN"/>
    <property type="match status" value="1"/>
</dbReference>
<evidence type="ECO:0000256" key="4">
    <source>
        <dbReference type="ARBA" id="ARBA00023143"/>
    </source>
</evidence>
<dbReference type="Gene3D" id="6.10.10.10">
    <property type="entry name" value="Flagellar export chaperone, C-terminal domain"/>
    <property type="match status" value="1"/>
</dbReference>
<dbReference type="Pfam" id="PF00669">
    <property type="entry name" value="Flagellin_N"/>
    <property type="match status" value="1"/>
</dbReference>
<name>A0AAV3J9X3_LEPBO</name>
<dbReference type="GO" id="GO:0055040">
    <property type="term" value="C:periplasmic flagellum"/>
    <property type="evidence" value="ECO:0007669"/>
    <property type="project" value="UniProtKB-SubCell"/>
</dbReference>
<dbReference type="PRINTS" id="PR00207">
    <property type="entry name" value="FLAGELLIN"/>
</dbReference>
<evidence type="ECO:0000256" key="1">
    <source>
        <dbReference type="ARBA" id="ARBA00004095"/>
    </source>
</evidence>
<reference evidence="8 9" key="1">
    <citation type="submission" date="2013-04" db="EMBL/GenBank/DDBJ databases">
        <authorList>
            <person name="Harkins D.M."/>
            <person name="Durkin A.S."/>
            <person name="Brinkac L.M."/>
            <person name="Haft D.H."/>
            <person name="Selengut J.D."/>
            <person name="Sanka R."/>
            <person name="DePew J."/>
            <person name="Purushe J."/>
            <person name="Chanthongthip A."/>
            <person name="Lattana O."/>
            <person name="Phetsouvanh R."/>
            <person name="Newton P.N."/>
            <person name="Vinetz J.M."/>
            <person name="Sutton G.G."/>
            <person name="Nierman W.C."/>
            <person name="Fouts D.E."/>
        </authorList>
    </citation>
    <scope>NUCLEOTIDE SEQUENCE [LARGE SCALE GENOMIC DNA]</scope>
    <source>
        <strain evidence="8 9">UI 09931</strain>
    </source>
</reference>
<dbReference type="AlphaFoldDB" id="A0AAV3J9X3"/>
<dbReference type="InterPro" id="IPR001029">
    <property type="entry name" value="Flagellin_N"/>
</dbReference>
<evidence type="ECO:0000259" key="7">
    <source>
        <dbReference type="Pfam" id="PF00700"/>
    </source>
</evidence>
<organism evidence="8 9">
    <name type="scientific">Leptospira borgpetersenii serovar Javanica str. UI 09931</name>
    <dbReference type="NCBI Taxonomy" id="1049767"/>
    <lineage>
        <taxon>Bacteria</taxon>
        <taxon>Pseudomonadati</taxon>
        <taxon>Spirochaetota</taxon>
        <taxon>Spirochaetia</taxon>
        <taxon>Leptospirales</taxon>
        <taxon>Leptospiraceae</taxon>
        <taxon>Leptospira</taxon>
    </lineage>
</organism>
<feature type="domain" description="Flagellin C-terminal" evidence="7">
    <location>
        <begin position="225"/>
        <end position="309"/>
    </location>
</feature>
<dbReference type="GO" id="GO:0005198">
    <property type="term" value="F:structural molecule activity"/>
    <property type="evidence" value="ECO:0007669"/>
    <property type="project" value="UniProtKB-UniRule"/>
</dbReference>
<dbReference type="EMBL" id="AHNP02000008">
    <property type="protein sequence ID" value="EPG57243.1"/>
    <property type="molecule type" value="Genomic_DNA"/>
</dbReference>
<evidence type="ECO:0000256" key="2">
    <source>
        <dbReference type="ARBA" id="ARBA00005709"/>
    </source>
</evidence>
<evidence type="ECO:0000313" key="9">
    <source>
        <dbReference type="Proteomes" id="UP000014570"/>
    </source>
</evidence>
<keyword evidence="8" id="KW-0282">Flagellum</keyword>
<accession>A0AAV3J9X3</accession>
<protein>
    <recommendedName>
        <fullName evidence="5">Flagellin</fullName>
    </recommendedName>
</protein>
<keyword evidence="8" id="KW-0966">Cell projection</keyword>
<dbReference type="PANTHER" id="PTHR42792">
    <property type="entry name" value="FLAGELLIN"/>
    <property type="match status" value="1"/>
</dbReference>
<sequence length="310" mass="34942">MKSLKRSRKTFEKSLSPVFRESDSRRNRMIINHNISAIFAHRTLKFNSESMGKDIEKLSSGMRINRAGDDASGLAVSEKMRTQILGLRRAEMNTEDGMSLIQTTEGYLQETHEIVQRIRVLAVQAANGIYTEEDRQQIQVEVSQLVDEIDRIASQAEFNKMKLLTGAFARLNPTASMWFHMGANMHQRERVYIETMNTAALGLRNPTVLTFISLSTAGKANSVIGLTDDALRTISKQRADLGAYYNRLEHAAKGLMNAYENIQAAESRIRDTDMAEQMTSFTRYQILTQAATAMLAQANMKPQTVLQLLK</sequence>
<comment type="function">
    <text evidence="1 5">Component of the core of the flagella.</text>
</comment>
<comment type="caution">
    <text evidence="8">The sequence shown here is derived from an EMBL/GenBank/DDBJ whole genome shotgun (WGS) entry which is preliminary data.</text>
</comment>